<feature type="region of interest" description="Disordered" evidence="3">
    <location>
        <begin position="46"/>
        <end position="66"/>
    </location>
</feature>
<organism evidence="5 6">
    <name type="scientific">Sorangium cellulosum</name>
    <name type="common">Polyangium cellulosum</name>
    <dbReference type="NCBI Taxonomy" id="56"/>
    <lineage>
        <taxon>Bacteria</taxon>
        <taxon>Pseudomonadati</taxon>
        <taxon>Myxococcota</taxon>
        <taxon>Polyangia</taxon>
        <taxon>Polyangiales</taxon>
        <taxon>Polyangiaceae</taxon>
        <taxon>Sorangium</taxon>
    </lineage>
</organism>
<dbReference type="SUPFAM" id="SSF75217">
    <property type="entry name" value="alpha/beta knot"/>
    <property type="match status" value="1"/>
</dbReference>
<dbReference type="Gene3D" id="3.40.1280.10">
    <property type="match status" value="1"/>
</dbReference>
<keyword evidence="2 5" id="KW-0808">Transferase</keyword>
<keyword evidence="1 5" id="KW-0489">Methyltransferase</keyword>
<dbReference type="InterPro" id="IPR001537">
    <property type="entry name" value="SpoU_MeTrfase"/>
</dbReference>
<dbReference type="GO" id="GO:0003723">
    <property type="term" value="F:RNA binding"/>
    <property type="evidence" value="ECO:0007669"/>
    <property type="project" value="InterPro"/>
</dbReference>
<dbReference type="AlphaFoldDB" id="A0A150Q4R2"/>
<proteinExistence type="predicted"/>
<dbReference type="GO" id="GO:0032259">
    <property type="term" value="P:methylation"/>
    <property type="evidence" value="ECO:0007669"/>
    <property type="project" value="UniProtKB-KW"/>
</dbReference>
<sequence length="247" mass="25610">MSRIVYGLQPVREAIRAHGARVGWVLVQRDGGPKLDALARLAEGQGIPTERAPRGELDRRSAGGRHQGAVASAPELQIVGVDAIPVVEEGQPGGTITVALDGVMDPQNFGAVIRSAVALGARAILWPEHSSAPLTPATFRASAGAIEHARLCRVRSLPDALEALAARGVASIALDAQGPVELGELTLTGPVAIVIGAEDKGTRRSVRRVCQHVARLPMTGPIASLNASVAGAIALYEVVRQRRAAGA</sequence>
<name>A0A150Q4R2_SORCE</name>
<evidence type="ECO:0000256" key="2">
    <source>
        <dbReference type="ARBA" id="ARBA00022679"/>
    </source>
</evidence>
<evidence type="ECO:0000313" key="6">
    <source>
        <dbReference type="Proteomes" id="UP000075260"/>
    </source>
</evidence>
<dbReference type="InterPro" id="IPR004441">
    <property type="entry name" value="rRNA_MeTrfase_TrmH"/>
</dbReference>
<protein>
    <submittedName>
        <fullName evidence="5">tRNA methyltransferase</fullName>
    </submittedName>
</protein>
<dbReference type="EMBL" id="JEMA01001055">
    <property type="protein sequence ID" value="KYF62910.1"/>
    <property type="molecule type" value="Genomic_DNA"/>
</dbReference>
<gene>
    <name evidence="5" type="ORF">BE15_37170</name>
</gene>
<accession>A0A150Q4R2</accession>
<feature type="compositionally biased region" description="Basic and acidic residues" evidence="3">
    <location>
        <begin position="51"/>
        <end position="61"/>
    </location>
</feature>
<dbReference type="InterPro" id="IPR029026">
    <property type="entry name" value="tRNA_m1G_MTases_N"/>
</dbReference>
<dbReference type="Pfam" id="PF08032">
    <property type="entry name" value="SpoU_sub_bind"/>
    <property type="match status" value="1"/>
</dbReference>
<dbReference type="InterPro" id="IPR029028">
    <property type="entry name" value="Alpha/beta_knot_MTases"/>
</dbReference>
<dbReference type="GO" id="GO:0006396">
    <property type="term" value="P:RNA processing"/>
    <property type="evidence" value="ECO:0007669"/>
    <property type="project" value="InterPro"/>
</dbReference>
<dbReference type="PANTHER" id="PTHR46429">
    <property type="entry name" value="23S RRNA (GUANOSINE-2'-O-)-METHYLTRANSFERASE RLMB"/>
    <property type="match status" value="1"/>
</dbReference>
<evidence type="ECO:0000256" key="3">
    <source>
        <dbReference type="SAM" id="MobiDB-lite"/>
    </source>
</evidence>
<dbReference type="CDD" id="cd18103">
    <property type="entry name" value="SpoU-like_RlmB"/>
    <property type="match status" value="1"/>
</dbReference>
<dbReference type="RefSeq" id="WP_061612418.1">
    <property type="nucleotide sequence ID" value="NZ_JEMA01001055.1"/>
</dbReference>
<evidence type="ECO:0000256" key="1">
    <source>
        <dbReference type="ARBA" id="ARBA00022603"/>
    </source>
</evidence>
<dbReference type="Gene3D" id="3.30.1330.30">
    <property type="match status" value="1"/>
</dbReference>
<dbReference type="Pfam" id="PF00588">
    <property type="entry name" value="SpoU_methylase"/>
    <property type="match status" value="1"/>
</dbReference>
<feature type="domain" description="RNA 2-O ribose methyltransferase substrate binding" evidence="4">
    <location>
        <begin position="4"/>
        <end position="79"/>
    </location>
</feature>
<dbReference type="SUPFAM" id="SSF55315">
    <property type="entry name" value="L30e-like"/>
    <property type="match status" value="1"/>
</dbReference>
<evidence type="ECO:0000259" key="4">
    <source>
        <dbReference type="SMART" id="SM00967"/>
    </source>
</evidence>
<dbReference type="InterPro" id="IPR013123">
    <property type="entry name" value="SpoU_subst-bd"/>
</dbReference>
<dbReference type="GO" id="GO:0008173">
    <property type="term" value="F:RNA methyltransferase activity"/>
    <property type="evidence" value="ECO:0007669"/>
    <property type="project" value="InterPro"/>
</dbReference>
<dbReference type="PANTHER" id="PTHR46429:SF1">
    <property type="entry name" value="23S RRNA (GUANOSINE-2'-O-)-METHYLTRANSFERASE RLMB"/>
    <property type="match status" value="1"/>
</dbReference>
<dbReference type="InterPro" id="IPR029064">
    <property type="entry name" value="Ribosomal_eL30-like_sf"/>
</dbReference>
<reference evidence="5 6" key="1">
    <citation type="submission" date="2014-02" db="EMBL/GenBank/DDBJ databases">
        <title>The small core and large imbalanced accessory genome model reveals a collaborative survival strategy of Sorangium cellulosum strains in nature.</title>
        <authorList>
            <person name="Han K."/>
            <person name="Peng R."/>
            <person name="Blom J."/>
            <person name="Li Y.-Z."/>
        </authorList>
    </citation>
    <scope>NUCLEOTIDE SEQUENCE [LARGE SCALE GENOMIC DNA]</scope>
    <source>
        <strain evidence="5 6">So0008-312</strain>
    </source>
</reference>
<dbReference type="GO" id="GO:0005829">
    <property type="term" value="C:cytosol"/>
    <property type="evidence" value="ECO:0007669"/>
    <property type="project" value="TreeGrafter"/>
</dbReference>
<dbReference type="Proteomes" id="UP000075260">
    <property type="component" value="Unassembled WGS sequence"/>
</dbReference>
<dbReference type="SMART" id="SM00967">
    <property type="entry name" value="SpoU_sub_bind"/>
    <property type="match status" value="1"/>
</dbReference>
<dbReference type="OrthoDB" id="9785673at2"/>
<evidence type="ECO:0000313" key="5">
    <source>
        <dbReference type="EMBL" id="KYF62910.1"/>
    </source>
</evidence>
<comment type="caution">
    <text evidence="5">The sequence shown here is derived from an EMBL/GenBank/DDBJ whole genome shotgun (WGS) entry which is preliminary data.</text>
</comment>